<reference evidence="2" key="1">
    <citation type="submission" date="2022-10" db="EMBL/GenBank/DDBJ databases">
        <title>Tapping the CABI collections for fungal endophytes: first genome assemblies for Collariella, Neodidymelliopsis, Ascochyta clinopodiicola, Didymella pomorum, Didymosphaeria variabile, Neocosmospora piperis and Neocucurbitaria cava.</title>
        <authorList>
            <person name="Hill R."/>
        </authorList>
    </citation>
    <scope>NUCLEOTIDE SEQUENCE</scope>
    <source>
        <strain evidence="2">IMI 360193</strain>
    </source>
</reference>
<evidence type="ECO:0000313" key="2">
    <source>
        <dbReference type="EMBL" id="KAJ4339482.1"/>
    </source>
</evidence>
<name>A0A9W8X2T1_9PLEO</name>
<protein>
    <submittedName>
        <fullName evidence="2">Uncharacterized protein</fullName>
    </submittedName>
</protein>
<dbReference type="OrthoDB" id="3784214at2759"/>
<feature type="compositionally biased region" description="Low complexity" evidence="1">
    <location>
        <begin position="24"/>
        <end position="36"/>
    </location>
</feature>
<gene>
    <name evidence="2" type="ORF">N0V87_003180</name>
</gene>
<keyword evidence="3" id="KW-1185">Reference proteome</keyword>
<dbReference type="EMBL" id="JAPEUV010000022">
    <property type="protein sequence ID" value="KAJ4339482.1"/>
    <property type="molecule type" value="Genomic_DNA"/>
</dbReference>
<evidence type="ECO:0000313" key="3">
    <source>
        <dbReference type="Proteomes" id="UP001140562"/>
    </source>
</evidence>
<organism evidence="2 3">
    <name type="scientific">Didymella glomerata</name>
    <dbReference type="NCBI Taxonomy" id="749621"/>
    <lineage>
        <taxon>Eukaryota</taxon>
        <taxon>Fungi</taxon>
        <taxon>Dikarya</taxon>
        <taxon>Ascomycota</taxon>
        <taxon>Pezizomycotina</taxon>
        <taxon>Dothideomycetes</taxon>
        <taxon>Pleosporomycetidae</taxon>
        <taxon>Pleosporales</taxon>
        <taxon>Pleosporineae</taxon>
        <taxon>Didymellaceae</taxon>
        <taxon>Didymella</taxon>
    </lineage>
</organism>
<sequence>MAPTKLSKKVPTAHSPRQSPYPTSASVAKQSQASSSRTILSKASPKTTPPAQRVILRYERYQDDMPVKSTEGPKQGYTGFHHYTFLAKQHKFDKKPSLDHPNYLADYADDTDLTDTDAPHEPEPEPDLSSLAYADYPARPPLQDKYSQPIYYGTTRNSTVFLAILRIAQLNNPRMDFVSALNHVPNIGPTEQLPRLTPLAPGNLTPAPFIDTPEVRPDASDEGGEDMEEINVAFLPYFYGERHGIAFWEYVQDFKRGKVLGSACVTPCSEEDLRRYGLVEYIEPEDVNGDFGPVGPRGPEGVDMMNSVGVDVGRWLEKDVVEDWEEWRGTFRTCAVHWDRRMALMRGQHEG</sequence>
<feature type="region of interest" description="Disordered" evidence="1">
    <location>
        <begin position="1"/>
        <end position="54"/>
    </location>
</feature>
<dbReference type="Proteomes" id="UP001140562">
    <property type="component" value="Unassembled WGS sequence"/>
</dbReference>
<feature type="region of interest" description="Disordered" evidence="1">
    <location>
        <begin position="103"/>
        <end position="133"/>
    </location>
</feature>
<dbReference type="AlphaFoldDB" id="A0A9W8X2T1"/>
<comment type="caution">
    <text evidence="2">The sequence shown here is derived from an EMBL/GenBank/DDBJ whole genome shotgun (WGS) entry which is preliminary data.</text>
</comment>
<feature type="compositionally biased region" description="Polar residues" evidence="1">
    <location>
        <begin position="37"/>
        <end position="50"/>
    </location>
</feature>
<proteinExistence type="predicted"/>
<evidence type="ECO:0000256" key="1">
    <source>
        <dbReference type="SAM" id="MobiDB-lite"/>
    </source>
</evidence>
<accession>A0A9W8X2T1</accession>